<keyword evidence="3" id="KW-1185">Reference proteome</keyword>
<comment type="caution">
    <text evidence="2">The sequence shown here is derived from an EMBL/GenBank/DDBJ whole genome shotgun (WGS) entry which is preliminary data.</text>
</comment>
<dbReference type="Proteomes" id="UP001345963">
    <property type="component" value="Unassembled WGS sequence"/>
</dbReference>
<protein>
    <submittedName>
        <fullName evidence="2">Uncharacterized protein</fullName>
    </submittedName>
</protein>
<evidence type="ECO:0000313" key="3">
    <source>
        <dbReference type="Proteomes" id="UP001345963"/>
    </source>
</evidence>
<organism evidence="2 3">
    <name type="scientific">Ataeniobius toweri</name>
    <dbReference type="NCBI Taxonomy" id="208326"/>
    <lineage>
        <taxon>Eukaryota</taxon>
        <taxon>Metazoa</taxon>
        <taxon>Chordata</taxon>
        <taxon>Craniata</taxon>
        <taxon>Vertebrata</taxon>
        <taxon>Euteleostomi</taxon>
        <taxon>Actinopterygii</taxon>
        <taxon>Neopterygii</taxon>
        <taxon>Teleostei</taxon>
        <taxon>Neoteleostei</taxon>
        <taxon>Acanthomorphata</taxon>
        <taxon>Ovalentaria</taxon>
        <taxon>Atherinomorphae</taxon>
        <taxon>Cyprinodontiformes</taxon>
        <taxon>Goodeidae</taxon>
        <taxon>Ataeniobius</taxon>
    </lineage>
</organism>
<feature type="compositionally biased region" description="Basic and acidic residues" evidence="1">
    <location>
        <begin position="1"/>
        <end position="19"/>
    </location>
</feature>
<evidence type="ECO:0000313" key="2">
    <source>
        <dbReference type="EMBL" id="MED6250296.1"/>
    </source>
</evidence>
<proteinExistence type="predicted"/>
<feature type="region of interest" description="Disordered" evidence="1">
    <location>
        <begin position="1"/>
        <end position="27"/>
    </location>
</feature>
<gene>
    <name evidence="2" type="ORF">ATANTOWER_028719</name>
</gene>
<sequence>MFLDCGRKPEYPVRTHAQGEHTNSMQKDPWLRVKPRTFLLQGNSATKCATVQPHELGGYCTFYMKQLFLQMAMAVMEAFPNRPSMTFSTTKPDIEKDRVSFALQILESSGN</sequence>
<reference evidence="2 3" key="1">
    <citation type="submission" date="2021-07" db="EMBL/GenBank/DDBJ databases">
        <authorList>
            <person name="Palmer J.M."/>
        </authorList>
    </citation>
    <scope>NUCLEOTIDE SEQUENCE [LARGE SCALE GENOMIC DNA]</scope>
    <source>
        <strain evidence="2 3">AT_MEX2019</strain>
        <tissue evidence="2">Muscle</tissue>
    </source>
</reference>
<accession>A0ABU7BI06</accession>
<name>A0ABU7BI06_9TELE</name>
<dbReference type="EMBL" id="JAHUTI010056440">
    <property type="protein sequence ID" value="MED6250296.1"/>
    <property type="molecule type" value="Genomic_DNA"/>
</dbReference>
<evidence type="ECO:0000256" key="1">
    <source>
        <dbReference type="SAM" id="MobiDB-lite"/>
    </source>
</evidence>